<sequence length="136" mass="13773">MKLVKIGAFGLAASLLAVAAQAGTPPAIYTAPQAQAGASDFSQNCAMCHGANLEGGAGPALVGQAFASASNNYTVGAIFTELSQQMPAGQPGSLSHTQYEDIMAYILQKNGYPAGSTAISYDKAMGDTTPLVSQVK</sequence>
<dbReference type="Proteomes" id="UP000032668">
    <property type="component" value="Unassembled WGS sequence"/>
</dbReference>
<keyword evidence="3 6" id="KW-0479">Metal-binding</keyword>
<dbReference type="InterPro" id="IPR051811">
    <property type="entry name" value="Cytochrome_c550/c551-like"/>
</dbReference>
<dbReference type="Gene3D" id="1.10.760.10">
    <property type="entry name" value="Cytochrome c-like domain"/>
    <property type="match status" value="1"/>
</dbReference>
<evidence type="ECO:0000313" key="9">
    <source>
        <dbReference type="EMBL" id="GAN79878.1"/>
    </source>
</evidence>
<name>A0A0D6PF97_9PROT</name>
<evidence type="ECO:0000256" key="1">
    <source>
        <dbReference type="ARBA" id="ARBA00022448"/>
    </source>
</evidence>
<keyword evidence="7" id="KW-0732">Signal</keyword>
<accession>A0A0D6PF97</accession>
<gene>
    <name evidence="9" type="ORF">Aam_034_022</name>
</gene>
<evidence type="ECO:0000256" key="2">
    <source>
        <dbReference type="ARBA" id="ARBA00022617"/>
    </source>
</evidence>
<keyword evidence="1" id="KW-0813">Transport</keyword>
<dbReference type="RefSeq" id="WP_048878312.1">
    <property type="nucleotide sequence ID" value="NZ_BANC01000034.1"/>
</dbReference>
<reference evidence="9 10" key="1">
    <citation type="submission" date="2012-11" db="EMBL/GenBank/DDBJ databases">
        <title>Whole genome sequence of Acidocella aminolytica 101 = DSM 11237.</title>
        <authorList>
            <person name="Azuma Y."/>
            <person name="Higashiura N."/>
            <person name="Hirakawa H."/>
            <person name="Matsushita K."/>
        </authorList>
    </citation>
    <scope>NUCLEOTIDE SEQUENCE [LARGE SCALE GENOMIC DNA]</scope>
    <source>
        <strain evidence="10">101 / DSM 11237</strain>
    </source>
</reference>
<feature type="domain" description="Cytochrome c" evidence="8">
    <location>
        <begin position="32"/>
        <end position="110"/>
    </location>
</feature>
<dbReference type="GO" id="GO:0020037">
    <property type="term" value="F:heme binding"/>
    <property type="evidence" value="ECO:0007669"/>
    <property type="project" value="InterPro"/>
</dbReference>
<keyword evidence="10" id="KW-1185">Reference proteome</keyword>
<keyword evidence="4" id="KW-0249">Electron transport</keyword>
<dbReference type="InterPro" id="IPR009056">
    <property type="entry name" value="Cyt_c-like_dom"/>
</dbReference>
<dbReference type="STRING" id="1120923.SAMN02746095_00906"/>
<evidence type="ECO:0000256" key="4">
    <source>
        <dbReference type="ARBA" id="ARBA00022982"/>
    </source>
</evidence>
<dbReference type="PANTHER" id="PTHR37823">
    <property type="entry name" value="CYTOCHROME C-553-LIKE"/>
    <property type="match status" value="1"/>
</dbReference>
<dbReference type="EMBL" id="BANC01000034">
    <property type="protein sequence ID" value="GAN79878.1"/>
    <property type="molecule type" value="Genomic_DNA"/>
</dbReference>
<dbReference type="PROSITE" id="PS51007">
    <property type="entry name" value="CYTC"/>
    <property type="match status" value="1"/>
</dbReference>
<evidence type="ECO:0000256" key="6">
    <source>
        <dbReference type="PROSITE-ProRule" id="PRU00433"/>
    </source>
</evidence>
<dbReference type="GO" id="GO:0046872">
    <property type="term" value="F:metal ion binding"/>
    <property type="evidence" value="ECO:0007669"/>
    <property type="project" value="UniProtKB-KW"/>
</dbReference>
<evidence type="ECO:0000259" key="8">
    <source>
        <dbReference type="PROSITE" id="PS51007"/>
    </source>
</evidence>
<dbReference type="AlphaFoldDB" id="A0A0D6PF97"/>
<dbReference type="OrthoDB" id="9779283at2"/>
<protein>
    <submittedName>
        <fullName evidence="9">Cytochrome c</fullName>
    </submittedName>
</protein>
<evidence type="ECO:0000313" key="10">
    <source>
        <dbReference type="Proteomes" id="UP000032668"/>
    </source>
</evidence>
<evidence type="ECO:0000256" key="3">
    <source>
        <dbReference type="ARBA" id="ARBA00022723"/>
    </source>
</evidence>
<comment type="caution">
    <text evidence="9">The sequence shown here is derived from an EMBL/GenBank/DDBJ whole genome shotgun (WGS) entry which is preliminary data.</text>
</comment>
<evidence type="ECO:0000256" key="7">
    <source>
        <dbReference type="SAM" id="SignalP"/>
    </source>
</evidence>
<dbReference type="GO" id="GO:0009055">
    <property type="term" value="F:electron transfer activity"/>
    <property type="evidence" value="ECO:0007669"/>
    <property type="project" value="InterPro"/>
</dbReference>
<dbReference type="Pfam" id="PF13442">
    <property type="entry name" value="Cytochrome_CBB3"/>
    <property type="match status" value="1"/>
</dbReference>
<dbReference type="SUPFAM" id="SSF46626">
    <property type="entry name" value="Cytochrome c"/>
    <property type="match status" value="1"/>
</dbReference>
<feature type="chain" id="PRO_5010234126" evidence="7">
    <location>
        <begin position="23"/>
        <end position="136"/>
    </location>
</feature>
<organism evidence="9 10">
    <name type="scientific">Acidocella aminolytica 101 = DSM 11237</name>
    <dbReference type="NCBI Taxonomy" id="1120923"/>
    <lineage>
        <taxon>Bacteria</taxon>
        <taxon>Pseudomonadati</taxon>
        <taxon>Pseudomonadota</taxon>
        <taxon>Alphaproteobacteria</taxon>
        <taxon>Acetobacterales</taxon>
        <taxon>Acidocellaceae</taxon>
        <taxon>Acidocella</taxon>
    </lineage>
</organism>
<proteinExistence type="predicted"/>
<evidence type="ECO:0000256" key="5">
    <source>
        <dbReference type="ARBA" id="ARBA00023004"/>
    </source>
</evidence>
<dbReference type="InterPro" id="IPR036909">
    <property type="entry name" value="Cyt_c-like_dom_sf"/>
</dbReference>
<keyword evidence="5 6" id="KW-0408">Iron</keyword>
<feature type="signal peptide" evidence="7">
    <location>
        <begin position="1"/>
        <end position="22"/>
    </location>
</feature>
<keyword evidence="2 6" id="KW-0349">Heme</keyword>